<dbReference type="SUPFAM" id="SSF52540">
    <property type="entry name" value="P-loop containing nucleoside triphosphate hydrolases"/>
    <property type="match status" value="1"/>
</dbReference>
<keyword evidence="7" id="KW-0413">Isomerase</keyword>
<dbReference type="Pfam" id="PF00271">
    <property type="entry name" value="Helicase_C"/>
    <property type="match status" value="1"/>
</dbReference>
<dbReference type="InterPro" id="IPR011545">
    <property type="entry name" value="DEAD/DEAH_box_helicase_dom"/>
</dbReference>
<accession>A0ABD3RSX2</accession>
<keyword evidence="14" id="KW-1185">Reference proteome</keyword>
<feature type="domain" description="Helicase C-terminal" evidence="12">
    <location>
        <begin position="236"/>
        <end position="386"/>
    </location>
</feature>
<dbReference type="GO" id="GO:0003677">
    <property type="term" value="F:DNA binding"/>
    <property type="evidence" value="ECO:0007669"/>
    <property type="project" value="UniProtKB-KW"/>
</dbReference>
<gene>
    <name evidence="13" type="ORF">ACHAXA_005187</name>
</gene>
<dbReference type="EMBL" id="JALLPB020000171">
    <property type="protein sequence ID" value="KAL3815978.1"/>
    <property type="molecule type" value="Genomic_DNA"/>
</dbReference>
<dbReference type="PANTHER" id="PTHR13710">
    <property type="entry name" value="DNA HELICASE RECQ FAMILY MEMBER"/>
    <property type="match status" value="1"/>
</dbReference>
<feature type="compositionally biased region" description="Basic residues" evidence="10">
    <location>
        <begin position="638"/>
        <end position="650"/>
    </location>
</feature>
<dbReference type="Pfam" id="PF00270">
    <property type="entry name" value="DEAD"/>
    <property type="match status" value="1"/>
</dbReference>
<comment type="similarity">
    <text evidence="1">Belongs to the helicase family. RecQ subfamily.</text>
</comment>
<evidence type="ECO:0000256" key="3">
    <source>
        <dbReference type="ARBA" id="ARBA00022801"/>
    </source>
</evidence>
<keyword evidence="5" id="KW-0067">ATP-binding</keyword>
<dbReference type="CDD" id="cd18794">
    <property type="entry name" value="SF2_C_RecQ"/>
    <property type="match status" value="1"/>
</dbReference>
<evidence type="ECO:0000256" key="6">
    <source>
        <dbReference type="ARBA" id="ARBA00023125"/>
    </source>
</evidence>
<dbReference type="Gene3D" id="3.40.50.300">
    <property type="entry name" value="P-loop containing nucleotide triphosphate hydrolases"/>
    <property type="match status" value="2"/>
</dbReference>
<evidence type="ECO:0000256" key="10">
    <source>
        <dbReference type="SAM" id="MobiDB-lite"/>
    </source>
</evidence>
<dbReference type="InterPro" id="IPR036388">
    <property type="entry name" value="WH-like_DNA-bd_sf"/>
</dbReference>
<keyword evidence="6" id="KW-0238">DNA-binding</keyword>
<dbReference type="PROSITE" id="PS51192">
    <property type="entry name" value="HELICASE_ATP_BIND_1"/>
    <property type="match status" value="1"/>
</dbReference>
<sequence length="667" mass="74142">MIDGTGASAISDEVKVQCEEYEEGPSEAGSMIWGGKSLTYQLPAVMECYHYGDGGGGGLVENDGRRSRMVTVVISPLVSLIRDQEEQMNSMIPGSALSFTSAMSGGTAEQARRWRMVRDPNGGVALIFVTPERVGQSNRFRGEMEKLHDQGRLGRFVIDECQWGHDFRPDYTKLGILKHHFPRTPILALTATASERVRHDCAQILRLKQYKFFRSSANRPNLIYSVKSKRDSKEDVVKDMVGFIRENHFGQSGIIYTFSKKEADDVANGLCNNGIVAQSYHSHVNDTQKNQVQRSWMKNETQVVVATIAFGLGINKPDVRFVLHHSLSKSLEAYYQESGRAGRDGNPANCVLYYSPKDVPKLLGMIHGDAGERTFWTMAKYGQAFGDDALCRHIILATLGEADDTMGMTLVNLENNCTTTVQMDVGLHCQTVAKVVDTLNKSGEDCTINQIVTKWRSKSFEDSFNFLKGNPPGDLSKEGEYLVNGHAIYLLIVIYLLLEDVFHPKIIYTAYSTIVYIVLGPNGPKLVESKNPRARISFPITTKRNQAESKRPPINSFARSDEGGWMTAKSIKTNTRKPTSTKNKTISNGAGKGKGKVKRAKTTKKDVNRKSSRSKVLTIVEINSSSSSESEDDDIIIAKRRSLATKRKHDKVITDDTSDNSDYESSE</sequence>
<feature type="compositionally biased region" description="Polar residues" evidence="10">
    <location>
        <begin position="570"/>
        <end position="588"/>
    </location>
</feature>
<comment type="caution">
    <text evidence="13">The sequence shown here is derived from an EMBL/GenBank/DDBJ whole genome shotgun (WGS) entry which is preliminary data.</text>
</comment>
<dbReference type="Gene3D" id="1.10.10.10">
    <property type="entry name" value="Winged helix-like DNA-binding domain superfamily/Winged helix DNA-binding domain"/>
    <property type="match status" value="1"/>
</dbReference>
<dbReference type="CDD" id="cd17920">
    <property type="entry name" value="DEXHc_RecQ"/>
    <property type="match status" value="1"/>
</dbReference>
<dbReference type="InterPro" id="IPR001650">
    <property type="entry name" value="Helicase_C-like"/>
</dbReference>
<feature type="domain" description="Helicase ATP-binding" evidence="11">
    <location>
        <begin position="35"/>
        <end position="211"/>
    </location>
</feature>
<keyword evidence="3" id="KW-0378">Hydrolase</keyword>
<comment type="catalytic activity">
    <reaction evidence="8">
        <text>Couples ATP hydrolysis with the unwinding of duplex DNA by translocating in the 3'-5' direction.</text>
        <dbReference type="EC" id="5.6.2.4"/>
    </reaction>
</comment>
<evidence type="ECO:0000256" key="9">
    <source>
        <dbReference type="ARBA" id="ARBA00034808"/>
    </source>
</evidence>
<evidence type="ECO:0000313" key="14">
    <source>
        <dbReference type="Proteomes" id="UP001530377"/>
    </source>
</evidence>
<dbReference type="InterPro" id="IPR027417">
    <property type="entry name" value="P-loop_NTPase"/>
</dbReference>
<dbReference type="NCBIfam" id="TIGR00614">
    <property type="entry name" value="recQ_fam"/>
    <property type="match status" value="1"/>
</dbReference>
<protein>
    <recommendedName>
        <fullName evidence="9">DNA 3'-5' helicase</fullName>
        <ecNumber evidence="9">5.6.2.4</ecNumber>
    </recommendedName>
</protein>
<organism evidence="13 14">
    <name type="scientific">Cyclostephanos tholiformis</name>
    <dbReference type="NCBI Taxonomy" id="382380"/>
    <lineage>
        <taxon>Eukaryota</taxon>
        <taxon>Sar</taxon>
        <taxon>Stramenopiles</taxon>
        <taxon>Ochrophyta</taxon>
        <taxon>Bacillariophyta</taxon>
        <taxon>Coscinodiscophyceae</taxon>
        <taxon>Thalassiosirophycidae</taxon>
        <taxon>Stephanodiscales</taxon>
        <taxon>Stephanodiscaceae</taxon>
        <taxon>Cyclostephanos</taxon>
    </lineage>
</organism>
<feature type="compositionally biased region" description="Acidic residues" evidence="10">
    <location>
        <begin position="656"/>
        <end position="667"/>
    </location>
</feature>
<proteinExistence type="inferred from homology"/>
<dbReference type="GO" id="GO:0043138">
    <property type="term" value="F:3'-5' DNA helicase activity"/>
    <property type="evidence" value="ECO:0007669"/>
    <property type="project" value="UniProtKB-EC"/>
</dbReference>
<feature type="region of interest" description="Disordered" evidence="10">
    <location>
        <begin position="570"/>
        <end position="667"/>
    </location>
</feature>
<reference evidence="13 14" key="1">
    <citation type="submission" date="2024-10" db="EMBL/GenBank/DDBJ databases">
        <title>Updated reference genomes for cyclostephanoid diatoms.</title>
        <authorList>
            <person name="Roberts W.R."/>
            <person name="Alverson A.J."/>
        </authorList>
    </citation>
    <scope>NUCLEOTIDE SEQUENCE [LARGE SCALE GENOMIC DNA]</scope>
    <source>
        <strain evidence="13 14">AJA228-03</strain>
    </source>
</reference>
<dbReference type="SMART" id="SM00487">
    <property type="entry name" value="DEXDc"/>
    <property type="match status" value="1"/>
</dbReference>
<dbReference type="EC" id="5.6.2.4" evidence="9"/>
<evidence type="ECO:0000256" key="4">
    <source>
        <dbReference type="ARBA" id="ARBA00022806"/>
    </source>
</evidence>
<dbReference type="GO" id="GO:0016787">
    <property type="term" value="F:hydrolase activity"/>
    <property type="evidence" value="ECO:0007669"/>
    <property type="project" value="UniProtKB-KW"/>
</dbReference>
<name>A0ABD3RSX2_9STRA</name>
<evidence type="ECO:0000256" key="8">
    <source>
        <dbReference type="ARBA" id="ARBA00034617"/>
    </source>
</evidence>
<evidence type="ECO:0000313" key="13">
    <source>
        <dbReference type="EMBL" id="KAL3815978.1"/>
    </source>
</evidence>
<dbReference type="GO" id="GO:0005524">
    <property type="term" value="F:ATP binding"/>
    <property type="evidence" value="ECO:0007669"/>
    <property type="project" value="UniProtKB-KW"/>
</dbReference>
<dbReference type="InterPro" id="IPR004589">
    <property type="entry name" value="DNA_helicase_ATP-dep_RecQ"/>
</dbReference>
<dbReference type="SMART" id="SM00490">
    <property type="entry name" value="HELICc"/>
    <property type="match status" value="1"/>
</dbReference>
<keyword evidence="4" id="KW-0347">Helicase</keyword>
<evidence type="ECO:0000259" key="12">
    <source>
        <dbReference type="PROSITE" id="PS51194"/>
    </source>
</evidence>
<dbReference type="Proteomes" id="UP001530377">
    <property type="component" value="Unassembled WGS sequence"/>
</dbReference>
<evidence type="ECO:0000256" key="2">
    <source>
        <dbReference type="ARBA" id="ARBA00022741"/>
    </source>
</evidence>
<dbReference type="PROSITE" id="PS51194">
    <property type="entry name" value="HELICASE_CTER"/>
    <property type="match status" value="1"/>
</dbReference>
<dbReference type="PANTHER" id="PTHR13710:SF105">
    <property type="entry name" value="ATP-DEPENDENT DNA HELICASE Q1"/>
    <property type="match status" value="1"/>
</dbReference>
<evidence type="ECO:0000259" key="11">
    <source>
        <dbReference type="PROSITE" id="PS51192"/>
    </source>
</evidence>
<evidence type="ECO:0000256" key="5">
    <source>
        <dbReference type="ARBA" id="ARBA00022840"/>
    </source>
</evidence>
<evidence type="ECO:0000256" key="7">
    <source>
        <dbReference type="ARBA" id="ARBA00023235"/>
    </source>
</evidence>
<dbReference type="AlphaFoldDB" id="A0ABD3RSX2"/>
<keyword evidence="2" id="KW-0547">Nucleotide-binding</keyword>
<feature type="compositionally biased region" description="Basic residues" evidence="10">
    <location>
        <begin position="593"/>
        <end position="602"/>
    </location>
</feature>
<evidence type="ECO:0000256" key="1">
    <source>
        <dbReference type="ARBA" id="ARBA00005446"/>
    </source>
</evidence>
<dbReference type="InterPro" id="IPR014001">
    <property type="entry name" value="Helicase_ATP-bd"/>
</dbReference>
<dbReference type="FunFam" id="3.40.50.300:FF:001456">
    <property type="entry name" value="ATP-dependent DNA helicase"/>
    <property type="match status" value="1"/>
</dbReference>